<reference evidence="1" key="2">
    <citation type="journal article" date="2015" name="Data Brief">
        <title>Shoot transcriptome of the giant reed, Arundo donax.</title>
        <authorList>
            <person name="Barrero R.A."/>
            <person name="Guerrero F.D."/>
            <person name="Moolhuijzen P."/>
            <person name="Goolsby J.A."/>
            <person name="Tidwell J."/>
            <person name="Bellgard S.E."/>
            <person name="Bellgard M.I."/>
        </authorList>
    </citation>
    <scope>NUCLEOTIDE SEQUENCE</scope>
    <source>
        <tissue evidence="1">Shoot tissue taken approximately 20 cm above the soil surface</tissue>
    </source>
</reference>
<proteinExistence type="predicted"/>
<dbReference type="EMBL" id="GBRH01181610">
    <property type="protein sequence ID" value="JAE16286.1"/>
    <property type="molecule type" value="Transcribed_RNA"/>
</dbReference>
<reference evidence="1" key="1">
    <citation type="submission" date="2014-09" db="EMBL/GenBank/DDBJ databases">
        <authorList>
            <person name="Magalhaes I.L.F."/>
            <person name="Oliveira U."/>
            <person name="Santos F.R."/>
            <person name="Vidigal T.H.D.A."/>
            <person name="Brescovit A.D."/>
            <person name="Santos A.J."/>
        </authorList>
    </citation>
    <scope>NUCLEOTIDE SEQUENCE</scope>
    <source>
        <tissue evidence="1">Shoot tissue taken approximately 20 cm above the soil surface</tissue>
    </source>
</reference>
<dbReference type="AlphaFoldDB" id="A0A0A9G173"/>
<organism evidence="1">
    <name type="scientific">Arundo donax</name>
    <name type="common">Giant reed</name>
    <name type="synonym">Donax arundinaceus</name>
    <dbReference type="NCBI Taxonomy" id="35708"/>
    <lineage>
        <taxon>Eukaryota</taxon>
        <taxon>Viridiplantae</taxon>
        <taxon>Streptophyta</taxon>
        <taxon>Embryophyta</taxon>
        <taxon>Tracheophyta</taxon>
        <taxon>Spermatophyta</taxon>
        <taxon>Magnoliopsida</taxon>
        <taxon>Liliopsida</taxon>
        <taxon>Poales</taxon>
        <taxon>Poaceae</taxon>
        <taxon>PACMAD clade</taxon>
        <taxon>Arundinoideae</taxon>
        <taxon>Arundineae</taxon>
        <taxon>Arundo</taxon>
    </lineage>
</organism>
<name>A0A0A9G173_ARUDO</name>
<sequence length="30" mass="3875">MQGTARWTRWKRSSRPNWHTCSWPRTMRKW</sequence>
<accession>A0A0A9G173</accession>
<evidence type="ECO:0000313" key="1">
    <source>
        <dbReference type="EMBL" id="JAE16286.1"/>
    </source>
</evidence>
<protein>
    <submittedName>
        <fullName evidence="1">Uncharacterized protein</fullName>
    </submittedName>
</protein>